<dbReference type="EMBL" id="CP029188">
    <property type="protein sequence ID" value="AWI28492.1"/>
    <property type="molecule type" value="Genomic_DNA"/>
</dbReference>
<dbReference type="Proteomes" id="UP000244900">
    <property type="component" value="Chromosome"/>
</dbReference>
<feature type="transmembrane region" description="Helical" evidence="1">
    <location>
        <begin position="152"/>
        <end position="171"/>
    </location>
</feature>
<keyword evidence="3" id="KW-1185">Reference proteome</keyword>
<keyword evidence="1" id="KW-0472">Membrane</keyword>
<evidence type="ECO:0000256" key="1">
    <source>
        <dbReference type="SAM" id="Phobius"/>
    </source>
</evidence>
<feature type="transmembrane region" description="Helical" evidence="1">
    <location>
        <begin position="37"/>
        <end position="57"/>
    </location>
</feature>
<sequence>MAKWGRSAADVFWSVDRALGGQRAPTRPQRWAARHPIALGLYASAAFALFLLGVSPGEGLTDALIALLGGAVGGLLFSLTAMAERGRQRRLKRLGLWNGPGRHASSGRRRAAHAARAALTRVRWPLLGAWAAWWAFLTAALWLLGLVTGQPADLPGCAAFALLVIILGEIGDRLRRRRAARRTGVPTNAGE</sequence>
<dbReference type="RefSeq" id="WP_108905838.1">
    <property type="nucleotide sequence ID" value="NZ_CP029188.1"/>
</dbReference>
<dbReference type="AlphaFoldDB" id="A0A2S1SQ36"/>
<accession>A0A2S1SQ36</accession>
<evidence type="ECO:0000313" key="2">
    <source>
        <dbReference type="EMBL" id="AWI28492.1"/>
    </source>
</evidence>
<keyword evidence="1" id="KW-0812">Transmembrane</keyword>
<evidence type="ECO:0000313" key="3">
    <source>
        <dbReference type="Proteomes" id="UP000244900"/>
    </source>
</evidence>
<reference evidence="2 3" key="1">
    <citation type="submission" date="2018-05" db="EMBL/GenBank/DDBJ databases">
        <title>Complete genome sequence of sponge-derived Streptomyces sp. HNM0039.</title>
        <authorList>
            <person name="Huang X."/>
            <person name="Zhou S."/>
        </authorList>
    </citation>
    <scope>NUCLEOTIDE SEQUENCE [LARGE SCALE GENOMIC DNA]</scope>
    <source>
        <strain evidence="2 3">HNM0039</strain>
    </source>
</reference>
<dbReference type="KEGG" id="stir:DDW44_06590"/>
<keyword evidence="1" id="KW-1133">Transmembrane helix</keyword>
<feature type="transmembrane region" description="Helical" evidence="1">
    <location>
        <begin position="126"/>
        <end position="146"/>
    </location>
</feature>
<name>A0A2S1SQ36_9ACTN</name>
<organism evidence="2 3">
    <name type="scientific">Streptomyces tirandamycinicus</name>
    <dbReference type="NCBI Taxonomy" id="2174846"/>
    <lineage>
        <taxon>Bacteria</taxon>
        <taxon>Bacillati</taxon>
        <taxon>Actinomycetota</taxon>
        <taxon>Actinomycetes</taxon>
        <taxon>Kitasatosporales</taxon>
        <taxon>Streptomycetaceae</taxon>
        <taxon>Streptomyces</taxon>
    </lineage>
</organism>
<proteinExistence type="predicted"/>
<gene>
    <name evidence="2" type="ORF">DDW44_06590</name>
</gene>
<dbReference type="OrthoDB" id="4248351at2"/>
<protein>
    <submittedName>
        <fullName evidence="2">Uncharacterized protein</fullName>
    </submittedName>
</protein>
<feature type="transmembrane region" description="Helical" evidence="1">
    <location>
        <begin position="63"/>
        <end position="83"/>
    </location>
</feature>